<name>A0A182XRA0_ANOQN</name>
<feature type="signal peptide" evidence="1">
    <location>
        <begin position="1"/>
        <end position="21"/>
    </location>
</feature>
<proteinExistence type="predicted"/>
<sequence>MKLFKQVILFALLALLGVAAAKVGISTTHEPREHITANVFGECDETDIEVKCVT</sequence>
<keyword evidence="1" id="KW-0732">Signal</keyword>
<dbReference type="EnsemblMetazoa" id="AQUA014380-RA">
    <property type="protein sequence ID" value="AQUA014380-PA"/>
    <property type="gene ID" value="AQUA014380"/>
</dbReference>
<dbReference type="VEuPathDB" id="VectorBase:AQUA014380"/>
<dbReference type="Proteomes" id="UP000076407">
    <property type="component" value="Unassembled WGS sequence"/>
</dbReference>
<evidence type="ECO:0000313" key="2">
    <source>
        <dbReference type="EnsemblMetazoa" id="AQUA014380-PA"/>
    </source>
</evidence>
<reference evidence="2" key="1">
    <citation type="submission" date="2020-05" db="UniProtKB">
        <authorList>
            <consortium name="EnsemblMetazoa"/>
        </authorList>
    </citation>
    <scope>IDENTIFICATION</scope>
    <source>
        <strain evidence="2">SANGQUA</strain>
    </source>
</reference>
<accession>A0A182XRA0</accession>
<feature type="chain" id="PRO_5008143335" evidence="1">
    <location>
        <begin position="22"/>
        <end position="54"/>
    </location>
</feature>
<evidence type="ECO:0000313" key="3">
    <source>
        <dbReference type="Proteomes" id="UP000076407"/>
    </source>
</evidence>
<organism evidence="2 3">
    <name type="scientific">Anopheles quadriannulatus</name>
    <name type="common">Mosquito</name>
    <dbReference type="NCBI Taxonomy" id="34691"/>
    <lineage>
        <taxon>Eukaryota</taxon>
        <taxon>Metazoa</taxon>
        <taxon>Ecdysozoa</taxon>
        <taxon>Arthropoda</taxon>
        <taxon>Hexapoda</taxon>
        <taxon>Insecta</taxon>
        <taxon>Pterygota</taxon>
        <taxon>Neoptera</taxon>
        <taxon>Endopterygota</taxon>
        <taxon>Diptera</taxon>
        <taxon>Nematocera</taxon>
        <taxon>Culicoidea</taxon>
        <taxon>Culicidae</taxon>
        <taxon>Anophelinae</taxon>
        <taxon>Anopheles</taxon>
    </lineage>
</organism>
<protein>
    <submittedName>
        <fullName evidence="2">Uncharacterized protein</fullName>
    </submittedName>
</protein>
<evidence type="ECO:0000256" key="1">
    <source>
        <dbReference type="SAM" id="SignalP"/>
    </source>
</evidence>
<keyword evidence="3" id="KW-1185">Reference proteome</keyword>
<dbReference type="AlphaFoldDB" id="A0A182XRA0"/>